<dbReference type="AlphaFoldDB" id="A0A919UI53"/>
<dbReference type="EMBL" id="BONQ01000154">
    <property type="protein sequence ID" value="GIG51358.1"/>
    <property type="molecule type" value="Genomic_DNA"/>
</dbReference>
<keyword evidence="2" id="KW-1185">Reference proteome</keyword>
<dbReference type="Pfam" id="PF19812">
    <property type="entry name" value="DUF6295"/>
    <property type="match status" value="1"/>
</dbReference>
<dbReference type="RefSeq" id="WP_203852972.1">
    <property type="nucleotide sequence ID" value="NZ_BAAAVW010000032.1"/>
</dbReference>
<evidence type="ECO:0000313" key="2">
    <source>
        <dbReference type="Proteomes" id="UP000660611"/>
    </source>
</evidence>
<accession>A0A919UI53</accession>
<dbReference type="InterPro" id="IPR046262">
    <property type="entry name" value="DUF6295"/>
</dbReference>
<comment type="caution">
    <text evidence="1">The sequence shown here is derived from an EMBL/GenBank/DDBJ whole genome shotgun (WGS) entry which is preliminary data.</text>
</comment>
<reference evidence="1" key="1">
    <citation type="submission" date="2021-01" db="EMBL/GenBank/DDBJ databases">
        <title>Whole genome shotgun sequence of Dactylosporangium siamense NBRC 106093.</title>
        <authorList>
            <person name="Komaki H."/>
            <person name="Tamura T."/>
        </authorList>
    </citation>
    <scope>NUCLEOTIDE SEQUENCE</scope>
    <source>
        <strain evidence="1">NBRC 106093</strain>
    </source>
</reference>
<gene>
    <name evidence="1" type="ORF">Dsi01nite_093990</name>
</gene>
<organism evidence="1 2">
    <name type="scientific">Dactylosporangium siamense</name>
    <dbReference type="NCBI Taxonomy" id="685454"/>
    <lineage>
        <taxon>Bacteria</taxon>
        <taxon>Bacillati</taxon>
        <taxon>Actinomycetota</taxon>
        <taxon>Actinomycetes</taxon>
        <taxon>Micromonosporales</taxon>
        <taxon>Micromonosporaceae</taxon>
        <taxon>Dactylosporangium</taxon>
    </lineage>
</organism>
<name>A0A919UI53_9ACTN</name>
<sequence>MCTYDTETVELEGSAKGPAGWFPVTRAAVYVDHPHHAPFGHTLNIDFADPALGPSARVAVELTEEAARALVAAITAALDHAPAGLASGSTRV</sequence>
<proteinExistence type="predicted"/>
<protein>
    <submittedName>
        <fullName evidence="1">Uncharacterized protein</fullName>
    </submittedName>
</protein>
<dbReference type="Proteomes" id="UP000660611">
    <property type="component" value="Unassembled WGS sequence"/>
</dbReference>
<evidence type="ECO:0000313" key="1">
    <source>
        <dbReference type="EMBL" id="GIG51358.1"/>
    </source>
</evidence>